<sequence length="175" mass="19396">MEAAEGRVARRRVPVVPVVVGAAAGMLLLINNYGYQGILLSVTLGAFLAFLLFRRDSERELESLRNSIGHSATDISRILGQWHDFHLSRAPEHVRDRVLHRPCLLDRDCGVESVQRFHDAVKSAEEFLHGLPARVQQATSVSSLTAVLREADHQADRLAALWSRARRDTGIADVG</sequence>
<reference evidence="3" key="1">
    <citation type="submission" date="2017-11" db="EMBL/GenBank/DDBJ databases">
        <title>Otitis media/interna in a cat caused by the recently described species Corynebacterium provencense.</title>
        <authorList>
            <person name="Kittl S."/>
            <person name="Brodard I."/>
            <person name="Rychener L."/>
            <person name="Jores J."/>
            <person name="Roosje P."/>
            <person name="Gobeli Brawand S."/>
        </authorList>
    </citation>
    <scope>NUCLEOTIDE SEQUENCE [LARGE SCALE GENOMIC DNA]</scope>
    <source>
        <strain evidence="3">17KM38</strain>
    </source>
</reference>
<evidence type="ECO:0000256" key="1">
    <source>
        <dbReference type="SAM" id="Phobius"/>
    </source>
</evidence>
<feature type="transmembrane region" description="Helical" evidence="1">
    <location>
        <begin position="36"/>
        <end position="53"/>
    </location>
</feature>
<keyword evidence="3" id="KW-1185">Reference proteome</keyword>
<dbReference type="KEGG" id="cpre:Csp1_12430"/>
<dbReference type="Proteomes" id="UP000247696">
    <property type="component" value="Chromosome"/>
</dbReference>
<evidence type="ECO:0000313" key="3">
    <source>
        <dbReference type="Proteomes" id="UP000247696"/>
    </source>
</evidence>
<organism evidence="2 3">
    <name type="scientific">Corynebacterium provencense</name>
    <dbReference type="NCBI Taxonomy" id="1737425"/>
    <lineage>
        <taxon>Bacteria</taxon>
        <taxon>Bacillati</taxon>
        <taxon>Actinomycetota</taxon>
        <taxon>Actinomycetes</taxon>
        <taxon>Mycobacteriales</taxon>
        <taxon>Corynebacteriaceae</taxon>
        <taxon>Corynebacterium</taxon>
    </lineage>
</organism>
<feature type="transmembrane region" description="Helical" evidence="1">
    <location>
        <begin position="12"/>
        <end position="30"/>
    </location>
</feature>
<dbReference type="AlphaFoldDB" id="A0A2Z3YX83"/>
<accession>A0A2Z3YX83</accession>
<keyword evidence="1" id="KW-0472">Membrane</keyword>
<dbReference type="STRING" id="1737425.GCA_900049755_00052"/>
<proteinExistence type="predicted"/>
<gene>
    <name evidence="2" type="ORF">Csp1_12430</name>
</gene>
<keyword evidence="1" id="KW-0812">Transmembrane</keyword>
<evidence type="ECO:0000313" key="2">
    <source>
        <dbReference type="EMBL" id="AWT26043.1"/>
    </source>
</evidence>
<protein>
    <submittedName>
        <fullName evidence="2">Uncharacterized protein</fullName>
    </submittedName>
</protein>
<name>A0A2Z3YX83_9CORY</name>
<keyword evidence="1" id="KW-1133">Transmembrane helix</keyword>
<dbReference type="EMBL" id="CP024988">
    <property type="protein sequence ID" value="AWT26043.1"/>
    <property type="molecule type" value="Genomic_DNA"/>
</dbReference>